<dbReference type="Proteomes" id="UP001497516">
    <property type="component" value="Chromosome 5"/>
</dbReference>
<accession>A0AAV2EPF0</accession>
<proteinExistence type="predicted"/>
<dbReference type="AlphaFoldDB" id="A0AAV2EPF0"/>
<evidence type="ECO:0000313" key="2">
    <source>
        <dbReference type="EMBL" id="CAL1387669.1"/>
    </source>
</evidence>
<name>A0AAV2EPF0_9ROSI</name>
<organism evidence="2 3">
    <name type="scientific">Linum trigynum</name>
    <dbReference type="NCBI Taxonomy" id="586398"/>
    <lineage>
        <taxon>Eukaryota</taxon>
        <taxon>Viridiplantae</taxon>
        <taxon>Streptophyta</taxon>
        <taxon>Embryophyta</taxon>
        <taxon>Tracheophyta</taxon>
        <taxon>Spermatophyta</taxon>
        <taxon>Magnoliopsida</taxon>
        <taxon>eudicotyledons</taxon>
        <taxon>Gunneridae</taxon>
        <taxon>Pentapetalae</taxon>
        <taxon>rosids</taxon>
        <taxon>fabids</taxon>
        <taxon>Malpighiales</taxon>
        <taxon>Linaceae</taxon>
        <taxon>Linum</taxon>
    </lineage>
</organism>
<feature type="compositionally biased region" description="Basic and acidic residues" evidence="1">
    <location>
        <begin position="31"/>
        <end position="44"/>
    </location>
</feature>
<feature type="region of interest" description="Disordered" evidence="1">
    <location>
        <begin position="21"/>
        <end position="90"/>
    </location>
</feature>
<protein>
    <submittedName>
        <fullName evidence="2">Uncharacterized protein</fullName>
    </submittedName>
</protein>
<reference evidence="2 3" key="1">
    <citation type="submission" date="2024-04" db="EMBL/GenBank/DDBJ databases">
        <authorList>
            <person name="Fracassetti M."/>
        </authorList>
    </citation>
    <scope>NUCLEOTIDE SEQUENCE [LARGE SCALE GENOMIC DNA]</scope>
</reference>
<evidence type="ECO:0000256" key="1">
    <source>
        <dbReference type="SAM" id="MobiDB-lite"/>
    </source>
</evidence>
<dbReference type="EMBL" id="OZ034818">
    <property type="protein sequence ID" value="CAL1387669.1"/>
    <property type="molecule type" value="Genomic_DNA"/>
</dbReference>
<feature type="compositionally biased region" description="Basic residues" evidence="1">
    <location>
        <begin position="21"/>
        <end position="30"/>
    </location>
</feature>
<sequence>MIPPPSSSAFRALNHLVLVWRPRRGNRHGSKASEGDGWSNRDNRAGMGSRRRSRDRDGWSNACKQSDGRRPSVRRRSSDGVRSPASDGSW</sequence>
<gene>
    <name evidence="2" type="ORF">LTRI10_LOCUS28638</name>
</gene>
<keyword evidence="3" id="KW-1185">Reference proteome</keyword>
<evidence type="ECO:0000313" key="3">
    <source>
        <dbReference type="Proteomes" id="UP001497516"/>
    </source>
</evidence>